<dbReference type="GO" id="GO:0005829">
    <property type="term" value="C:cytosol"/>
    <property type="evidence" value="ECO:0007669"/>
    <property type="project" value="TreeGrafter"/>
</dbReference>
<evidence type="ECO:0000256" key="1">
    <source>
        <dbReference type="ARBA" id="ARBA00001974"/>
    </source>
</evidence>
<evidence type="ECO:0000313" key="7">
    <source>
        <dbReference type="EMBL" id="OAA91837.1"/>
    </source>
</evidence>
<keyword evidence="5 7" id="KW-0413">Isomerase</keyword>
<dbReference type="GO" id="GO:0008767">
    <property type="term" value="F:UDP-galactopyranose mutase activity"/>
    <property type="evidence" value="ECO:0007669"/>
    <property type="project" value="UniProtKB-EC"/>
</dbReference>
<evidence type="ECO:0000259" key="6">
    <source>
        <dbReference type="Pfam" id="PF03275"/>
    </source>
</evidence>
<name>A0A166S956_9CLOT</name>
<dbReference type="RefSeq" id="WP_063554102.1">
    <property type="nucleotide sequence ID" value="NZ_LITT01000004.1"/>
</dbReference>
<dbReference type="SUPFAM" id="SSF54373">
    <property type="entry name" value="FAD-linked reductases, C-terminal domain"/>
    <property type="match status" value="1"/>
</dbReference>
<evidence type="ECO:0000256" key="2">
    <source>
        <dbReference type="ARBA" id="ARBA00009321"/>
    </source>
</evidence>
<dbReference type="InterPro" id="IPR015899">
    <property type="entry name" value="UDP-GalPyranose_mutase_C"/>
</dbReference>
<dbReference type="GO" id="GO:0050660">
    <property type="term" value="F:flavin adenine dinucleotide binding"/>
    <property type="evidence" value="ECO:0007669"/>
    <property type="project" value="TreeGrafter"/>
</dbReference>
<evidence type="ECO:0000313" key="8">
    <source>
        <dbReference type="Proteomes" id="UP000077407"/>
    </source>
</evidence>
<accession>A0A166S956</accession>
<evidence type="ECO:0000256" key="4">
    <source>
        <dbReference type="ARBA" id="ARBA00022827"/>
    </source>
</evidence>
<comment type="similarity">
    <text evidence="2">Belongs to the UDP-galactopyranose/dTDP-fucopyranose mutase family.</text>
</comment>
<sequence length="403" mass="46896">MNKTYDCLVIGCGLAGAVISRELAERAGKKVLIMEKRSHIAGTTYDFLNEDGILVHKYGPHIFHTYNKRVFDYISRFTKWRDYSHEVLANIYGKFMPVPFNLNSLYMAFDLKKADRLEQKLVSAYGMGQRLTIAELRNNKDIEFQELADFVYNNVFLNYTQKQWGVTPEEIDSSVIARVPILISRDNRYFQDTYQGIPANGYTSLFDKLLDHPNVSLRLDTDANALLKIIEGDIFFEDRPFEGTVIYTGALDQFFDCQFGRLPYRTVDFLFETHDVTWYQSKGTINYTVDQPFTRITEFKHLTGQNVYNKTTIMKEYPKSYTGSEGETPYYPIISSDNFKLYEKYKQLTNSLHDFYLLGRLAEYKYYNMDAIIERALILADEIICSRKGNNIDEDNNIYSSVL</sequence>
<dbReference type="InterPro" id="IPR004379">
    <property type="entry name" value="UDP-GALP_mutase"/>
</dbReference>
<protein>
    <submittedName>
        <fullName evidence="7">UDP-galactopyranose mutase</fullName>
        <ecNumber evidence="7">5.4.99.9</ecNumber>
    </submittedName>
</protein>
<dbReference type="EMBL" id="LITT01000004">
    <property type="protein sequence ID" value="OAA91837.1"/>
    <property type="molecule type" value="Genomic_DNA"/>
</dbReference>
<evidence type="ECO:0000256" key="3">
    <source>
        <dbReference type="ARBA" id="ARBA00022630"/>
    </source>
</evidence>
<dbReference type="SUPFAM" id="SSF51971">
    <property type="entry name" value="Nucleotide-binding domain"/>
    <property type="match status" value="1"/>
</dbReference>
<comment type="caution">
    <text evidence="7">The sequence shown here is derived from an EMBL/GenBank/DDBJ whole genome shotgun (WGS) entry which is preliminary data.</text>
</comment>
<organism evidence="7 8">
    <name type="scientific">Clostridium ljungdahlii</name>
    <dbReference type="NCBI Taxonomy" id="1538"/>
    <lineage>
        <taxon>Bacteria</taxon>
        <taxon>Bacillati</taxon>
        <taxon>Bacillota</taxon>
        <taxon>Clostridia</taxon>
        <taxon>Eubacteriales</taxon>
        <taxon>Clostridiaceae</taxon>
        <taxon>Clostridium</taxon>
    </lineage>
</organism>
<dbReference type="EC" id="5.4.99.9" evidence="7"/>
<dbReference type="Pfam" id="PF03275">
    <property type="entry name" value="GLF"/>
    <property type="match status" value="1"/>
</dbReference>
<keyword evidence="4" id="KW-0274">FAD</keyword>
<dbReference type="NCBIfam" id="TIGR00031">
    <property type="entry name" value="UDP-GALP_mutase"/>
    <property type="match status" value="1"/>
</dbReference>
<keyword evidence="3" id="KW-0285">Flavoprotein</keyword>
<dbReference type="Proteomes" id="UP000077407">
    <property type="component" value="Unassembled WGS sequence"/>
</dbReference>
<dbReference type="PANTHER" id="PTHR21197:SF0">
    <property type="entry name" value="UDP-GALACTOPYRANOSE MUTASE"/>
    <property type="match status" value="1"/>
</dbReference>
<dbReference type="PATRIC" id="fig|1538.10.peg.976"/>
<dbReference type="PANTHER" id="PTHR21197">
    <property type="entry name" value="UDP-GALACTOPYRANOSE MUTASE"/>
    <property type="match status" value="1"/>
</dbReference>
<dbReference type="Gene3D" id="3.40.50.720">
    <property type="entry name" value="NAD(P)-binding Rossmann-like Domain"/>
    <property type="match status" value="3"/>
</dbReference>
<feature type="domain" description="UDP-galactopyranose mutase C-terminal" evidence="6">
    <location>
        <begin position="155"/>
        <end position="366"/>
    </location>
</feature>
<reference evidence="7 8" key="1">
    <citation type="journal article" date="2015" name="Biotechnol. Bioeng.">
        <title>Genome sequence and phenotypic characterization of Caulobacter segnis.</title>
        <authorList>
            <person name="Patel S."/>
            <person name="Fletcher B."/>
            <person name="Scott D.C."/>
            <person name="Ely B."/>
        </authorList>
    </citation>
    <scope>NUCLEOTIDE SEQUENCE [LARGE SCALE GENOMIC DNA]</scope>
    <source>
        <strain evidence="7 8">ERI-2</strain>
    </source>
</reference>
<comment type="cofactor">
    <cofactor evidence="1">
        <name>FAD</name>
        <dbReference type="ChEBI" id="CHEBI:57692"/>
    </cofactor>
</comment>
<proteinExistence type="inferred from homology"/>
<gene>
    <name evidence="7" type="primary">glf</name>
    <name evidence="7" type="ORF">WY13_00481</name>
</gene>
<dbReference type="Pfam" id="PF13450">
    <property type="entry name" value="NAD_binding_8"/>
    <property type="match status" value="1"/>
</dbReference>
<dbReference type="AlphaFoldDB" id="A0A166S956"/>
<evidence type="ECO:0000256" key="5">
    <source>
        <dbReference type="ARBA" id="ARBA00023235"/>
    </source>
</evidence>
<dbReference type="OrthoDB" id="9769600at2"/>